<name>A0A382EXR2_9ZZZZ</name>
<sequence length="182" mass="19249">MASTIWNQNLNAGEDWTASLVLATGAGVARDLTGCTFTSQVRRHYKSVSPKEIIAVSVENSTAGQMGLALTNVQTSNLKYGKYLYDIEMLNAPKLIVSLAQGAYDVGETITGGTSGATGIIVSHPPGELTNIAYYVVAGTFETNEEITGGTTGYTATIGSLELGLLERIIEGTIDIRPEVTR</sequence>
<accession>A0A382EXR2</accession>
<organism evidence="1">
    <name type="scientific">marine metagenome</name>
    <dbReference type="NCBI Taxonomy" id="408172"/>
    <lineage>
        <taxon>unclassified sequences</taxon>
        <taxon>metagenomes</taxon>
        <taxon>ecological metagenomes</taxon>
    </lineage>
</organism>
<proteinExistence type="predicted"/>
<dbReference type="AlphaFoldDB" id="A0A382EXR2"/>
<dbReference type="EMBL" id="UINC01046777">
    <property type="protein sequence ID" value="SVB55209.1"/>
    <property type="molecule type" value="Genomic_DNA"/>
</dbReference>
<evidence type="ECO:0000313" key="1">
    <source>
        <dbReference type="EMBL" id="SVB55209.1"/>
    </source>
</evidence>
<gene>
    <name evidence="1" type="ORF">METZ01_LOCUS208063</name>
</gene>
<protein>
    <submittedName>
        <fullName evidence="1">Uncharacterized protein</fullName>
    </submittedName>
</protein>
<reference evidence="1" key="1">
    <citation type="submission" date="2018-05" db="EMBL/GenBank/DDBJ databases">
        <authorList>
            <person name="Lanie J.A."/>
            <person name="Ng W.-L."/>
            <person name="Kazmierczak K.M."/>
            <person name="Andrzejewski T.M."/>
            <person name="Davidsen T.M."/>
            <person name="Wayne K.J."/>
            <person name="Tettelin H."/>
            <person name="Glass J.I."/>
            <person name="Rusch D."/>
            <person name="Podicherti R."/>
            <person name="Tsui H.-C.T."/>
            <person name="Winkler M.E."/>
        </authorList>
    </citation>
    <scope>NUCLEOTIDE SEQUENCE</scope>
</reference>